<gene>
    <name evidence="2" type="ORF">HHI36_001108</name>
</gene>
<sequence>MATEKLGVPITIVITKSTENSISTTDIPSAISEYIDPPIRDENDEAVTETLNRLLRDLNLVNEVQNMLEGMKGNDYEILEPVDRRYSRAGNVVGNLISGRRLFSANFNGPQTSHLENYRTNTPRRIKYRKRRKRMNTVFERIINRKLKSIENEYFEELLAEGVDMDQISSIRGNPTNKKKRAQLSKLPVLSNMELNFYPNKFRKCVRDIFPKQSKGAKCFSKDGTLLNNQSVVDTVILNPTEEDEERGEKDYPDDDIFKVNVTHTTGNISSTKDVSQSPILNLWKRLQESDNRRNNHQFTIQKYRQNLPNVGIDESNSRISKLVLKKIKSETERKTFKKSFHCAADAKSSPFSRQKRGLGIEREETSQVSTNDDDYSQMMKPISEQLNSIQNQYEFEENEKEHNLFDFTDYNSNQGTENEIEMISYDILYAAKEKEMSDYISSTSETDVSMITFPKITNNNVLVKNIHSSTDGIVEDLIQNERSLDTTLPVLKEITTISYLLTPLPQIISNKPIEVITTLEDLLASAPGISTIREVTGSTFTYEDYAEESTSFITEDITSSDEFLTSKPKHYLKNKNQETSFSITYTVQKKTVQQVTIIYSILWK</sequence>
<reference evidence="2 3" key="1">
    <citation type="journal article" date="2021" name="BMC Biol.">
        <title>Horizontally acquired antibacterial genes associated with adaptive radiation of ladybird beetles.</title>
        <authorList>
            <person name="Li H.S."/>
            <person name="Tang X.F."/>
            <person name="Huang Y.H."/>
            <person name="Xu Z.Y."/>
            <person name="Chen M.L."/>
            <person name="Du X.Y."/>
            <person name="Qiu B.Y."/>
            <person name="Chen P.T."/>
            <person name="Zhang W."/>
            <person name="Slipinski A."/>
            <person name="Escalona H.E."/>
            <person name="Waterhouse R.M."/>
            <person name="Zwick A."/>
            <person name="Pang H."/>
        </authorList>
    </citation>
    <scope>NUCLEOTIDE SEQUENCE [LARGE SCALE GENOMIC DNA]</scope>
    <source>
        <strain evidence="2">SYSU2018</strain>
    </source>
</reference>
<accession>A0ABD2P6Q8</accession>
<dbReference type="EMBL" id="JABFTP020000185">
    <property type="protein sequence ID" value="KAL3286608.1"/>
    <property type="molecule type" value="Genomic_DNA"/>
</dbReference>
<keyword evidence="3" id="KW-1185">Reference proteome</keyword>
<comment type="caution">
    <text evidence="2">The sequence shown here is derived from an EMBL/GenBank/DDBJ whole genome shotgun (WGS) entry which is preliminary data.</text>
</comment>
<evidence type="ECO:0000256" key="1">
    <source>
        <dbReference type="SAM" id="MobiDB-lite"/>
    </source>
</evidence>
<evidence type="ECO:0000313" key="2">
    <source>
        <dbReference type="EMBL" id="KAL3286608.1"/>
    </source>
</evidence>
<evidence type="ECO:0000313" key="3">
    <source>
        <dbReference type="Proteomes" id="UP001516400"/>
    </source>
</evidence>
<dbReference type="AlphaFoldDB" id="A0ABD2P6Q8"/>
<organism evidence="2 3">
    <name type="scientific">Cryptolaemus montrouzieri</name>
    <dbReference type="NCBI Taxonomy" id="559131"/>
    <lineage>
        <taxon>Eukaryota</taxon>
        <taxon>Metazoa</taxon>
        <taxon>Ecdysozoa</taxon>
        <taxon>Arthropoda</taxon>
        <taxon>Hexapoda</taxon>
        <taxon>Insecta</taxon>
        <taxon>Pterygota</taxon>
        <taxon>Neoptera</taxon>
        <taxon>Endopterygota</taxon>
        <taxon>Coleoptera</taxon>
        <taxon>Polyphaga</taxon>
        <taxon>Cucujiformia</taxon>
        <taxon>Coccinelloidea</taxon>
        <taxon>Coccinellidae</taxon>
        <taxon>Scymninae</taxon>
        <taxon>Scymnini</taxon>
        <taxon>Cryptolaemus</taxon>
    </lineage>
</organism>
<feature type="region of interest" description="Disordered" evidence="1">
    <location>
        <begin position="348"/>
        <end position="376"/>
    </location>
</feature>
<dbReference type="Proteomes" id="UP001516400">
    <property type="component" value="Unassembled WGS sequence"/>
</dbReference>
<name>A0ABD2P6Q8_9CUCU</name>
<proteinExistence type="predicted"/>
<protein>
    <submittedName>
        <fullName evidence="2">Uncharacterized protein</fullName>
    </submittedName>
</protein>